<reference evidence="2 3" key="1">
    <citation type="journal article" date="2011" name="Science">
        <title>The ecoresponsive genome of Daphnia pulex.</title>
        <authorList>
            <person name="Colbourne J.K."/>
            <person name="Pfrender M.E."/>
            <person name="Gilbert D."/>
            <person name="Thomas W.K."/>
            <person name="Tucker A."/>
            <person name="Oakley T.H."/>
            <person name="Tokishita S."/>
            <person name="Aerts A."/>
            <person name="Arnold G.J."/>
            <person name="Basu M.K."/>
            <person name="Bauer D.J."/>
            <person name="Caceres C.E."/>
            <person name="Carmel L."/>
            <person name="Casola C."/>
            <person name="Choi J.H."/>
            <person name="Detter J.C."/>
            <person name="Dong Q."/>
            <person name="Dusheyko S."/>
            <person name="Eads B.D."/>
            <person name="Frohlich T."/>
            <person name="Geiler-Samerotte K.A."/>
            <person name="Gerlach D."/>
            <person name="Hatcher P."/>
            <person name="Jogdeo S."/>
            <person name="Krijgsveld J."/>
            <person name="Kriventseva E.V."/>
            <person name="Kultz D."/>
            <person name="Laforsch C."/>
            <person name="Lindquist E."/>
            <person name="Lopez J."/>
            <person name="Manak J.R."/>
            <person name="Muller J."/>
            <person name="Pangilinan J."/>
            <person name="Patwardhan R.P."/>
            <person name="Pitluck S."/>
            <person name="Pritham E.J."/>
            <person name="Rechtsteiner A."/>
            <person name="Rho M."/>
            <person name="Rogozin I.B."/>
            <person name="Sakarya O."/>
            <person name="Salamov A."/>
            <person name="Schaack S."/>
            <person name="Shapiro H."/>
            <person name="Shiga Y."/>
            <person name="Skalitzky C."/>
            <person name="Smith Z."/>
            <person name="Souvorov A."/>
            <person name="Sung W."/>
            <person name="Tang Z."/>
            <person name="Tsuchiya D."/>
            <person name="Tu H."/>
            <person name="Vos H."/>
            <person name="Wang M."/>
            <person name="Wolf Y.I."/>
            <person name="Yamagata H."/>
            <person name="Yamada T."/>
            <person name="Ye Y."/>
            <person name="Shaw J.R."/>
            <person name="Andrews J."/>
            <person name="Crease T.J."/>
            <person name="Tang H."/>
            <person name="Lucas S.M."/>
            <person name="Robertson H.M."/>
            <person name="Bork P."/>
            <person name="Koonin E.V."/>
            <person name="Zdobnov E.M."/>
            <person name="Grigoriev I.V."/>
            <person name="Lynch M."/>
            <person name="Boore J.L."/>
        </authorList>
    </citation>
    <scope>NUCLEOTIDE SEQUENCE [LARGE SCALE GENOMIC DNA]</scope>
</reference>
<evidence type="ECO:0000313" key="3">
    <source>
        <dbReference type="Proteomes" id="UP000000305"/>
    </source>
</evidence>
<protein>
    <submittedName>
        <fullName evidence="2">Uncharacterized protein</fullName>
    </submittedName>
</protein>
<keyword evidence="3" id="KW-1185">Reference proteome</keyword>
<dbReference type="InParanoid" id="E9HIG7"/>
<organism evidence="2 3">
    <name type="scientific">Daphnia pulex</name>
    <name type="common">Water flea</name>
    <dbReference type="NCBI Taxonomy" id="6669"/>
    <lineage>
        <taxon>Eukaryota</taxon>
        <taxon>Metazoa</taxon>
        <taxon>Ecdysozoa</taxon>
        <taxon>Arthropoda</taxon>
        <taxon>Crustacea</taxon>
        <taxon>Branchiopoda</taxon>
        <taxon>Diplostraca</taxon>
        <taxon>Cladocera</taxon>
        <taxon>Anomopoda</taxon>
        <taxon>Daphniidae</taxon>
        <taxon>Daphnia</taxon>
    </lineage>
</organism>
<dbReference type="KEGG" id="dpx:DAPPUDRAFT_330065"/>
<name>E9HIG7_DAPPU</name>
<dbReference type="HOGENOM" id="CLU_700692_0_0_1"/>
<evidence type="ECO:0000313" key="2">
    <source>
        <dbReference type="EMBL" id="EFX68425.1"/>
    </source>
</evidence>
<dbReference type="OrthoDB" id="6367492at2759"/>
<feature type="region of interest" description="Disordered" evidence="1">
    <location>
        <begin position="300"/>
        <end position="331"/>
    </location>
</feature>
<proteinExistence type="predicted"/>
<evidence type="ECO:0000256" key="1">
    <source>
        <dbReference type="SAM" id="MobiDB-lite"/>
    </source>
</evidence>
<dbReference type="AlphaFoldDB" id="E9HIG7"/>
<gene>
    <name evidence="2" type="ORF">DAPPUDRAFT_330065</name>
</gene>
<dbReference type="Proteomes" id="UP000000305">
    <property type="component" value="Unassembled WGS sequence"/>
</dbReference>
<dbReference type="EMBL" id="GL732655">
    <property type="protein sequence ID" value="EFX68425.1"/>
    <property type="molecule type" value="Genomic_DNA"/>
</dbReference>
<accession>E9HIG7</accession>
<sequence>MTSVPPELEGPTILGKNIKEGGTRPALWLDFKKSKTTCSSRRTSIHNIQSKTAIENGMDHFTLSASQNVKEWSNDVSGYGNLAGEFLKTQECHAAVDAWTALVRKHQLKREKDSEWIAHHKEAEDQRKRKRVETIYGKTSGCLAATRTEAAASNANRQSNGGRIMSIGSTAQISTLELNCQKDGVEQIRNTQHSRGSMQLMRGGQLTEADQPNQQPPLPTTTSQINVDHLHQLSRATVDTQDSSFGLDCQVNGVVQVSNTQRSHSNMQLLSRGQLDEDYPPNQQPQLTANIFSSISCNTNRSTSVNAKPGRGRSTGSGTGSRRGNRGSQIRAVPVSGEGVTRNSYTTAYCYQSVYYALKPNSSPPEYYFISKGKLPSQYSTTIELQKAPVVAKC</sequence>